<reference evidence="1 2" key="1">
    <citation type="submission" date="2020-05" db="EMBL/GenBank/DDBJ databases">
        <authorList>
            <person name="Kim M.K."/>
        </authorList>
    </citation>
    <scope>NUCLEOTIDE SEQUENCE [LARGE SCALE GENOMIC DNA]</scope>
    <source>
        <strain evidence="1 2">BT25</strain>
    </source>
</reference>
<dbReference type="RefSeq" id="WP_174207730.1">
    <property type="nucleotide sequence ID" value="NZ_JABUMX010000001.1"/>
</dbReference>
<keyword evidence="2" id="KW-1185">Reference proteome</keyword>
<proteinExistence type="predicted"/>
<accession>A0A849VKB8</accession>
<comment type="caution">
    <text evidence="1">The sequence shown here is derived from an EMBL/GenBank/DDBJ whole genome shotgun (WGS) entry which is preliminary data.</text>
</comment>
<sequence length="85" mass="9473">MPIQGPPSCEEYADRTIDCQKALEPRFREVLEQKAELLDILEEATSAGWSREESLFALNELLAAQTKADGALEAEEEDAPKKNSH</sequence>
<name>A0A849VKB8_9HYPH</name>
<organism evidence="1 2">
    <name type="scientific">Phyllobacterium pellucidum</name>
    <dbReference type="NCBI Taxonomy" id="2740464"/>
    <lineage>
        <taxon>Bacteria</taxon>
        <taxon>Pseudomonadati</taxon>
        <taxon>Pseudomonadota</taxon>
        <taxon>Alphaproteobacteria</taxon>
        <taxon>Hyphomicrobiales</taxon>
        <taxon>Phyllobacteriaceae</taxon>
        <taxon>Phyllobacterium</taxon>
    </lineage>
</organism>
<evidence type="ECO:0000313" key="1">
    <source>
        <dbReference type="EMBL" id="NTS30655.1"/>
    </source>
</evidence>
<dbReference type="Proteomes" id="UP000550508">
    <property type="component" value="Unassembled WGS sequence"/>
</dbReference>
<dbReference type="AlphaFoldDB" id="A0A849VKB8"/>
<protein>
    <submittedName>
        <fullName evidence="1">Uncharacterized protein</fullName>
    </submittedName>
</protein>
<dbReference type="EMBL" id="JABUMX010000001">
    <property type="protein sequence ID" value="NTS30655.1"/>
    <property type="molecule type" value="Genomic_DNA"/>
</dbReference>
<gene>
    <name evidence="1" type="ORF">HQ945_05255</name>
</gene>
<evidence type="ECO:0000313" key="2">
    <source>
        <dbReference type="Proteomes" id="UP000550508"/>
    </source>
</evidence>